<dbReference type="InterPro" id="IPR035906">
    <property type="entry name" value="MetI-like_sf"/>
</dbReference>
<accession>A0A943YC76</accession>
<dbReference type="Proteomes" id="UP000739069">
    <property type="component" value="Unassembled WGS sequence"/>
</dbReference>
<dbReference type="SUPFAM" id="SSF161098">
    <property type="entry name" value="MetI-like"/>
    <property type="match status" value="1"/>
</dbReference>
<feature type="transmembrane region" description="Helical" evidence="6">
    <location>
        <begin position="206"/>
        <end position="231"/>
    </location>
</feature>
<dbReference type="InterPro" id="IPR000515">
    <property type="entry name" value="MetI-like"/>
</dbReference>
<dbReference type="Gene3D" id="1.10.3720.10">
    <property type="entry name" value="MetI-like"/>
    <property type="match status" value="1"/>
</dbReference>
<evidence type="ECO:0000256" key="5">
    <source>
        <dbReference type="ARBA" id="ARBA00023136"/>
    </source>
</evidence>
<keyword evidence="3 6" id="KW-0812">Transmembrane</keyword>
<dbReference type="RefSeq" id="WP_303952525.1">
    <property type="nucleotide sequence ID" value="NZ_JAGZXI010000005.1"/>
</dbReference>
<reference evidence="8" key="1">
    <citation type="submission" date="2021-02" db="EMBL/GenBank/DDBJ databases">
        <title>Infant gut strain persistence is associated with maternal origin, phylogeny, and functional potential including surface adhesion and iron acquisition.</title>
        <authorList>
            <person name="Lou Y.C."/>
        </authorList>
    </citation>
    <scope>NUCLEOTIDE SEQUENCE</scope>
    <source>
        <strain evidence="8">L1_008_092G1_dasL1_008_092G1_concoct_16</strain>
    </source>
</reference>
<protein>
    <submittedName>
        <fullName evidence="8">ABC transporter permease subunit</fullName>
    </submittedName>
</protein>
<dbReference type="PANTHER" id="PTHR30177">
    <property type="entry name" value="GLYCINE BETAINE/L-PROLINE TRANSPORT SYSTEM PERMEASE PROTEIN PROW"/>
    <property type="match status" value="1"/>
</dbReference>
<evidence type="ECO:0000256" key="2">
    <source>
        <dbReference type="ARBA" id="ARBA00022448"/>
    </source>
</evidence>
<keyword evidence="2 6" id="KW-0813">Transport</keyword>
<dbReference type="PANTHER" id="PTHR30177:SF4">
    <property type="entry name" value="OSMOPROTECTANT IMPORT PERMEASE PROTEIN OSMW"/>
    <property type="match status" value="1"/>
</dbReference>
<feature type="transmembrane region" description="Helical" evidence="6">
    <location>
        <begin position="40"/>
        <end position="61"/>
    </location>
</feature>
<organism evidence="8 9">
    <name type="scientific">Rothia mucilaginosa</name>
    <dbReference type="NCBI Taxonomy" id="43675"/>
    <lineage>
        <taxon>Bacteria</taxon>
        <taxon>Bacillati</taxon>
        <taxon>Actinomycetota</taxon>
        <taxon>Actinomycetes</taxon>
        <taxon>Micrococcales</taxon>
        <taxon>Micrococcaceae</taxon>
        <taxon>Rothia</taxon>
    </lineage>
</organism>
<dbReference type="GO" id="GO:0031460">
    <property type="term" value="P:glycine betaine transport"/>
    <property type="evidence" value="ECO:0007669"/>
    <property type="project" value="TreeGrafter"/>
</dbReference>
<feature type="transmembrane region" description="Helical" evidence="6">
    <location>
        <begin position="73"/>
        <end position="98"/>
    </location>
</feature>
<evidence type="ECO:0000313" key="8">
    <source>
        <dbReference type="EMBL" id="MBS6634871.1"/>
    </source>
</evidence>
<comment type="caution">
    <text evidence="8">The sequence shown here is derived from an EMBL/GenBank/DDBJ whole genome shotgun (WGS) entry which is preliminary data.</text>
</comment>
<dbReference type="GO" id="GO:0055085">
    <property type="term" value="P:transmembrane transport"/>
    <property type="evidence" value="ECO:0007669"/>
    <property type="project" value="InterPro"/>
</dbReference>
<dbReference type="InterPro" id="IPR051204">
    <property type="entry name" value="ABC_transp_perm/SBD"/>
</dbReference>
<dbReference type="Pfam" id="PF00528">
    <property type="entry name" value="BPD_transp_1"/>
    <property type="match status" value="1"/>
</dbReference>
<dbReference type="CDD" id="cd06261">
    <property type="entry name" value="TM_PBP2"/>
    <property type="match status" value="1"/>
</dbReference>
<dbReference type="AlphaFoldDB" id="A0A943YC76"/>
<comment type="similarity">
    <text evidence="6">Belongs to the binding-protein-dependent transport system permease family.</text>
</comment>
<feature type="transmembrane region" description="Helical" evidence="6">
    <location>
        <begin position="159"/>
        <end position="186"/>
    </location>
</feature>
<dbReference type="EMBL" id="JAGZXI010000005">
    <property type="protein sequence ID" value="MBS6634871.1"/>
    <property type="molecule type" value="Genomic_DNA"/>
</dbReference>
<comment type="subcellular location">
    <subcellularLocation>
        <location evidence="6">Cell membrane</location>
        <topology evidence="6">Multi-pass membrane protein</topology>
    </subcellularLocation>
    <subcellularLocation>
        <location evidence="1">Membrane</location>
        <topology evidence="1">Multi-pass membrane protein</topology>
    </subcellularLocation>
</comment>
<evidence type="ECO:0000256" key="3">
    <source>
        <dbReference type="ARBA" id="ARBA00022692"/>
    </source>
</evidence>
<sequence>MSVLQSVLLSALPLAAGDLHWEWVADNGRRILELTLNHLYQAVVPVAVGAALAMPVAYYASRRRASKGGRRPGTLTLLYLSSLLYTIPSIALFVLMPLVLGTSIISPMNVLVALSVYSFSLMVRAGVDAFDSVPDSLYESARALGYTPGQARRELMVPLAAPVILSGLRVATVSNIAMVSVGALIGVPSLGTLFTDGLARDIPSEILVGVALSLGMAFVLDGLLMLLTRILTPWRAAERRR</sequence>
<gene>
    <name evidence="8" type="ORF">KH265_04325</name>
</gene>
<keyword evidence="4 6" id="KW-1133">Transmembrane helix</keyword>
<evidence type="ECO:0000259" key="7">
    <source>
        <dbReference type="PROSITE" id="PS50928"/>
    </source>
</evidence>
<evidence type="ECO:0000256" key="4">
    <source>
        <dbReference type="ARBA" id="ARBA00022989"/>
    </source>
</evidence>
<evidence type="ECO:0000313" key="9">
    <source>
        <dbReference type="Proteomes" id="UP000739069"/>
    </source>
</evidence>
<name>A0A943YC76_9MICC</name>
<evidence type="ECO:0000256" key="6">
    <source>
        <dbReference type="RuleBase" id="RU363032"/>
    </source>
</evidence>
<proteinExistence type="inferred from homology"/>
<dbReference type="PROSITE" id="PS50928">
    <property type="entry name" value="ABC_TM1"/>
    <property type="match status" value="1"/>
</dbReference>
<feature type="domain" description="ABC transmembrane type-1" evidence="7">
    <location>
        <begin position="35"/>
        <end position="229"/>
    </location>
</feature>
<evidence type="ECO:0000256" key="1">
    <source>
        <dbReference type="ARBA" id="ARBA00004141"/>
    </source>
</evidence>
<keyword evidence="5 6" id="KW-0472">Membrane</keyword>
<feature type="transmembrane region" description="Helical" evidence="6">
    <location>
        <begin position="104"/>
        <end position="123"/>
    </location>
</feature>
<dbReference type="GO" id="GO:0005886">
    <property type="term" value="C:plasma membrane"/>
    <property type="evidence" value="ECO:0007669"/>
    <property type="project" value="UniProtKB-SubCell"/>
</dbReference>